<dbReference type="InterPro" id="IPR006091">
    <property type="entry name" value="Acyl-CoA_Oxase/DH_mid-dom"/>
</dbReference>
<dbReference type="PANTHER" id="PTHR43884:SF12">
    <property type="entry name" value="ISOVALERYL-COA DEHYDROGENASE, MITOCHONDRIAL-RELATED"/>
    <property type="match status" value="1"/>
</dbReference>
<evidence type="ECO:0000259" key="9">
    <source>
        <dbReference type="Pfam" id="PF02771"/>
    </source>
</evidence>
<dbReference type="InterPro" id="IPR006089">
    <property type="entry name" value="Acyl-CoA_DH_CS"/>
</dbReference>
<sequence length="385" mass="42088">MDFTISGDLKDFKDLARQICEDELKPVVLELDRKREYPREFLKLIGKTGFMGVWIPEEYGGAGCGLFGLALLAEEIARVCVGTATAYSAIALGTLPVLLSGTEAQKQKYLTKVANGEYIAGFALTEASSGTDAFGGMQTKAVRDGDFYIINGTKQFISNASQADFYSVFAKTNPNGGPRGVSGFIVDKDTPGLSFGLKLEKLGLHCSDTREVVFENCRVPKENLIGGKEGLGIRTVIRTLNKSRVIGGGAHGVGCAQGAYEEALRYAKNRKLFGKRIIDFQVNQHKFANIATEIEMARLMVYEAAWMLDQNLQEHDAGKYAAMAKCAGSDAAMHTVVEAMQIFAGAGYMDSLAAKFYRDAKVLQIYEGTNEVQRDEIARNLMREK</sequence>
<dbReference type="PIRSF" id="PIRSF016578">
    <property type="entry name" value="HsaA"/>
    <property type="match status" value="1"/>
</dbReference>
<comment type="caution">
    <text evidence="10">The sequence shown here is derived from an EMBL/GenBank/DDBJ whole genome shotgun (WGS) entry which is preliminary data.</text>
</comment>
<dbReference type="InterPro" id="IPR046373">
    <property type="entry name" value="Acyl-CoA_Oxase/DH_mid-dom_sf"/>
</dbReference>
<evidence type="ECO:0000256" key="5">
    <source>
        <dbReference type="ARBA" id="ARBA00023002"/>
    </source>
</evidence>
<dbReference type="FunFam" id="1.20.140.10:FF:000004">
    <property type="entry name" value="Acyl-CoA dehydrogenase FadE25"/>
    <property type="match status" value="1"/>
</dbReference>
<dbReference type="FunFam" id="1.10.540.10:FF:000002">
    <property type="entry name" value="Acyl-CoA dehydrogenase FadE19"/>
    <property type="match status" value="1"/>
</dbReference>
<dbReference type="Pfam" id="PF02771">
    <property type="entry name" value="Acyl-CoA_dh_N"/>
    <property type="match status" value="1"/>
</dbReference>
<dbReference type="SUPFAM" id="SSF47203">
    <property type="entry name" value="Acyl-CoA dehydrogenase C-terminal domain-like"/>
    <property type="match status" value="1"/>
</dbReference>
<evidence type="ECO:0000256" key="2">
    <source>
        <dbReference type="ARBA" id="ARBA00009347"/>
    </source>
</evidence>
<dbReference type="GO" id="GO:0003995">
    <property type="term" value="F:acyl-CoA dehydrogenase activity"/>
    <property type="evidence" value="ECO:0007669"/>
    <property type="project" value="InterPro"/>
</dbReference>
<dbReference type="InterPro" id="IPR009100">
    <property type="entry name" value="AcylCoA_DH/oxidase_NM_dom_sf"/>
</dbReference>
<keyword evidence="4 6" id="KW-0274">FAD</keyword>
<evidence type="ECO:0000256" key="4">
    <source>
        <dbReference type="ARBA" id="ARBA00022827"/>
    </source>
</evidence>
<feature type="domain" description="Acyl-CoA oxidase/dehydrogenase middle" evidence="8">
    <location>
        <begin position="121"/>
        <end position="217"/>
    </location>
</feature>
<evidence type="ECO:0000313" key="11">
    <source>
        <dbReference type="Proteomes" id="UP000178114"/>
    </source>
</evidence>
<keyword evidence="3 6" id="KW-0285">Flavoprotein</keyword>
<evidence type="ECO:0000259" key="7">
    <source>
        <dbReference type="Pfam" id="PF00441"/>
    </source>
</evidence>
<feature type="domain" description="Acyl-CoA dehydrogenase/oxidase C-terminal" evidence="7">
    <location>
        <begin position="232"/>
        <end position="381"/>
    </location>
</feature>
<proteinExistence type="inferred from homology"/>
<evidence type="ECO:0000256" key="3">
    <source>
        <dbReference type="ARBA" id="ARBA00022630"/>
    </source>
</evidence>
<accession>A0A1F5WY12</accession>
<dbReference type="PROSITE" id="PS00072">
    <property type="entry name" value="ACYL_COA_DH_1"/>
    <property type="match status" value="1"/>
</dbReference>
<dbReference type="SUPFAM" id="SSF56645">
    <property type="entry name" value="Acyl-CoA dehydrogenase NM domain-like"/>
    <property type="match status" value="1"/>
</dbReference>
<comment type="cofactor">
    <cofactor evidence="1 6">
        <name>FAD</name>
        <dbReference type="ChEBI" id="CHEBI:57692"/>
    </cofactor>
</comment>
<dbReference type="Pfam" id="PF00441">
    <property type="entry name" value="Acyl-CoA_dh_1"/>
    <property type="match status" value="1"/>
</dbReference>
<dbReference type="Pfam" id="PF02770">
    <property type="entry name" value="Acyl-CoA_dh_M"/>
    <property type="match status" value="1"/>
</dbReference>
<evidence type="ECO:0000313" key="10">
    <source>
        <dbReference type="EMBL" id="OGF80510.1"/>
    </source>
</evidence>
<dbReference type="AlphaFoldDB" id="A0A1F5WY12"/>
<dbReference type="InterPro" id="IPR013786">
    <property type="entry name" value="AcylCoA_DH/ox_N"/>
</dbReference>
<protein>
    <recommendedName>
        <fullName evidence="12">Acyl-CoA dehydrogenase</fullName>
    </recommendedName>
</protein>
<feature type="domain" description="Acyl-CoA dehydrogenase/oxidase N-terminal" evidence="9">
    <location>
        <begin position="9"/>
        <end position="117"/>
    </location>
</feature>
<dbReference type="Proteomes" id="UP000178114">
    <property type="component" value="Unassembled WGS sequence"/>
</dbReference>
<dbReference type="GO" id="GO:0050660">
    <property type="term" value="F:flavin adenine dinucleotide binding"/>
    <property type="evidence" value="ECO:0007669"/>
    <property type="project" value="InterPro"/>
</dbReference>
<name>A0A1F5WY12_9BACT</name>
<dbReference type="Gene3D" id="1.10.540.10">
    <property type="entry name" value="Acyl-CoA dehydrogenase/oxidase, N-terminal domain"/>
    <property type="match status" value="1"/>
</dbReference>
<dbReference type="STRING" id="1798351.A2930_02665"/>
<organism evidence="10 11">
    <name type="scientific">Candidatus Giovannonibacteria bacterium RIFCSPLOWO2_01_FULL_45_34</name>
    <dbReference type="NCBI Taxonomy" id="1798351"/>
    <lineage>
        <taxon>Bacteria</taxon>
        <taxon>Candidatus Giovannoniibacteriota</taxon>
    </lineage>
</organism>
<dbReference type="EMBL" id="MFID01000035">
    <property type="protein sequence ID" value="OGF80510.1"/>
    <property type="molecule type" value="Genomic_DNA"/>
</dbReference>
<dbReference type="Gene3D" id="2.40.110.10">
    <property type="entry name" value="Butyryl-CoA Dehydrogenase, subunit A, domain 2"/>
    <property type="match status" value="1"/>
</dbReference>
<reference evidence="10 11" key="1">
    <citation type="journal article" date="2016" name="Nat. Commun.">
        <title>Thousands of microbial genomes shed light on interconnected biogeochemical processes in an aquifer system.</title>
        <authorList>
            <person name="Anantharaman K."/>
            <person name="Brown C.T."/>
            <person name="Hug L.A."/>
            <person name="Sharon I."/>
            <person name="Castelle C.J."/>
            <person name="Probst A.J."/>
            <person name="Thomas B.C."/>
            <person name="Singh A."/>
            <person name="Wilkins M.J."/>
            <person name="Karaoz U."/>
            <person name="Brodie E.L."/>
            <person name="Williams K.H."/>
            <person name="Hubbard S.S."/>
            <person name="Banfield J.F."/>
        </authorList>
    </citation>
    <scope>NUCLEOTIDE SEQUENCE [LARGE SCALE GENOMIC DNA]</scope>
</reference>
<dbReference type="InterPro" id="IPR037069">
    <property type="entry name" value="AcylCoA_DH/ox_N_sf"/>
</dbReference>
<dbReference type="FunFam" id="2.40.110.10:FF:000001">
    <property type="entry name" value="Acyl-CoA dehydrogenase, mitochondrial"/>
    <property type="match status" value="1"/>
</dbReference>
<gene>
    <name evidence="10" type="ORF">A2930_02665</name>
</gene>
<comment type="similarity">
    <text evidence="2 6">Belongs to the acyl-CoA dehydrogenase family.</text>
</comment>
<evidence type="ECO:0008006" key="12">
    <source>
        <dbReference type="Google" id="ProtNLM"/>
    </source>
</evidence>
<keyword evidence="5 6" id="KW-0560">Oxidoreductase</keyword>
<dbReference type="InterPro" id="IPR036250">
    <property type="entry name" value="AcylCo_DH-like_C"/>
</dbReference>
<evidence type="ECO:0000256" key="1">
    <source>
        <dbReference type="ARBA" id="ARBA00001974"/>
    </source>
</evidence>
<dbReference type="Gene3D" id="1.20.140.10">
    <property type="entry name" value="Butyryl-CoA Dehydrogenase, subunit A, domain 3"/>
    <property type="match status" value="1"/>
</dbReference>
<dbReference type="PANTHER" id="PTHR43884">
    <property type="entry name" value="ACYL-COA DEHYDROGENASE"/>
    <property type="match status" value="1"/>
</dbReference>
<evidence type="ECO:0000256" key="6">
    <source>
        <dbReference type="RuleBase" id="RU362125"/>
    </source>
</evidence>
<evidence type="ECO:0000259" key="8">
    <source>
        <dbReference type="Pfam" id="PF02770"/>
    </source>
</evidence>
<dbReference type="InterPro" id="IPR009075">
    <property type="entry name" value="AcylCo_DH/oxidase_C"/>
</dbReference>